<sequence>MNLGDTSKIMLDGQLVYLIDPSLNESVISDKEINGIKVYSVDLVRDMMIFIKENPGFSLICYLIGQQRRWMFCIVYRLENTWRRVQIENLVCNKCGWKGISANPAIPELYFGVPNEWDALKKSSAAQSCPQCAEKLPRDSLWTKTI</sequence>
<name>A0A917CK05_9BACL</name>
<dbReference type="EMBL" id="BMKR01000015">
    <property type="protein sequence ID" value="GGF88164.1"/>
    <property type="molecule type" value="Genomic_DNA"/>
</dbReference>
<organism evidence="1 2">
    <name type="scientific">Paenibacillus albidus</name>
    <dbReference type="NCBI Taxonomy" id="2041023"/>
    <lineage>
        <taxon>Bacteria</taxon>
        <taxon>Bacillati</taxon>
        <taxon>Bacillota</taxon>
        <taxon>Bacilli</taxon>
        <taxon>Bacillales</taxon>
        <taxon>Paenibacillaceae</taxon>
        <taxon>Paenibacillus</taxon>
    </lineage>
</organism>
<dbReference type="Proteomes" id="UP000637643">
    <property type="component" value="Unassembled WGS sequence"/>
</dbReference>
<dbReference type="RefSeq" id="WP_189027411.1">
    <property type="nucleotide sequence ID" value="NZ_BMKR01000015.1"/>
</dbReference>
<evidence type="ECO:0000313" key="2">
    <source>
        <dbReference type="Proteomes" id="UP000637643"/>
    </source>
</evidence>
<reference evidence="1" key="1">
    <citation type="journal article" date="2014" name="Int. J. Syst. Evol. Microbiol.">
        <title>Complete genome sequence of Corynebacterium casei LMG S-19264T (=DSM 44701T), isolated from a smear-ripened cheese.</title>
        <authorList>
            <consortium name="US DOE Joint Genome Institute (JGI-PGF)"/>
            <person name="Walter F."/>
            <person name="Albersmeier A."/>
            <person name="Kalinowski J."/>
            <person name="Ruckert C."/>
        </authorList>
    </citation>
    <scope>NUCLEOTIDE SEQUENCE</scope>
    <source>
        <strain evidence="1">CGMCC 1.16134</strain>
    </source>
</reference>
<gene>
    <name evidence="1" type="ORF">GCM10010912_36790</name>
</gene>
<comment type="caution">
    <text evidence="1">The sequence shown here is derived from an EMBL/GenBank/DDBJ whole genome shotgun (WGS) entry which is preliminary data.</text>
</comment>
<protein>
    <submittedName>
        <fullName evidence="1">Uncharacterized protein</fullName>
    </submittedName>
</protein>
<dbReference type="AlphaFoldDB" id="A0A917CK05"/>
<proteinExistence type="predicted"/>
<accession>A0A917CK05</accession>
<reference evidence="1" key="2">
    <citation type="submission" date="2020-09" db="EMBL/GenBank/DDBJ databases">
        <authorList>
            <person name="Sun Q."/>
            <person name="Zhou Y."/>
        </authorList>
    </citation>
    <scope>NUCLEOTIDE SEQUENCE</scope>
    <source>
        <strain evidence="1">CGMCC 1.16134</strain>
    </source>
</reference>
<evidence type="ECO:0000313" key="1">
    <source>
        <dbReference type="EMBL" id="GGF88164.1"/>
    </source>
</evidence>
<keyword evidence="2" id="KW-1185">Reference proteome</keyword>